<keyword evidence="1" id="KW-0548">Nucleotidyltransferase</keyword>
<organism evidence="1 2">
    <name type="scientific">Phytophthora megakarya</name>
    <dbReference type="NCBI Taxonomy" id="4795"/>
    <lineage>
        <taxon>Eukaryota</taxon>
        <taxon>Sar</taxon>
        <taxon>Stramenopiles</taxon>
        <taxon>Oomycota</taxon>
        <taxon>Peronosporomycetes</taxon>
        <taxon>Peronosporales</taxon>
        <taxon>Peronosporaceae</taxon>
        <taxon>Phytophthora</taxon>
    </lineage>
</organism>
<dbReference type="AlphaFoldDB" id="A0A225WM85"/>
<dbReference type="Gene3D" id="3.10.10.10">
    <property type="entry name" value="HIV Type 1 Reverse Transcriptase, subunit A, domain 1"/>
    <property type="match status" value="1"/>
</dbReference>
<dbReference type="InterPro" id="IPR043502">
    <property type="entry name" value="DNA/RNA_pol_sf"/>
</dbReference>
<comment type="caution">
    <text evidence="1">The sequence shown here is derived from an EMBL/GenBank/DDBJ whole genome shotgun (WGS) entry which is preliminary data.</text>
</comment>
<accession>A0A225WM85</accession>
<dbReference type="Gene3D" id="3.30.70.270">
    <property type="match status" value="1"/>
</dbReference>
<keyword evidence="2" id="KW-1185">Reference proteome</keyword>
<protein>
    <submittedName>
        <fullName evidence="1">Reverse transcriptase</fullName>
    </submittedName>
</protein>
<dbReference type="PANTHER" id="PTHR33064:SF37">
    <property type="entry name" value="RIBONUCLEASE H"/>
    <property type="match status" value="1"/>
</dbReference>
<dbReference type="EMBL" id="NBNE01000639">
    <property type="protein sequence ID" value="OWZ18117.1"/>
    <property type="molecule type" value="Genomic_DNA"/>
</dbReference>
<evidence type="ECO:0000313" key="2">
    <source>
        <dbReference type="Proteomes" id="UP000198211"/>
    </source>
</evidence>
<keyword evidence="1" id="KW-0808">Transferase</keyword>
<gene>
    <name evidence="1" type="ORF">PHMEG_0007841</name>
</gene>
<name>A0A225WM85_9STRA</name>
<dbReference type="InterPro" id="IPR043128">
    <property type="entry name" value="Rev_trsase/Diguanyl_cyclase"/>
</dbReference>
<keyword evidence="1" id="KW-0695">RNA-directed DNA polymerase</keyword>
<dbReference type="GO" id="GO:0003964">
    <property type="term" value="F:RNA-directed DNA polymerase activity"/>
    <property type="evidence" value="ECO:0007669"/>
    <property type="project" value="UniProtKB-KW"/>
</dbReference>
<reference evidence="2" key="1">
    <citation type="submission" date="2017-03" db="EMBL/GenBank/DDBJ databases">
        <title>Phytopthora megakarya and P. palmivora, two closely related causual agents of cacao black pod achieved similar genome size and gene model numbers by different mechanisms.</title>
        <authorList>
            <person name="Ali S."/>
            <person name="Shao J."/>
            <person name="Larry D.J."/>
            <person name="Kronmiller B."/>
            <person name="Shen D."/>
            <person name="Strem M.D."/>
            <person name="Melnick R.L."/>
            <person name="Guiltinan M.J."/>
            <person name="Tyler B.M."/>
            <person name="Meinhardt L.W."/>
            <person name="Bailey B.A."/>
        </authorList>
    </citation>
    <scope>NUCLEOTIDE SEQUENCE [LARGE SCALE GENOMIC DNA]</scope>
    <source>
        <strain evidence="2">zdho120</strain>
    </source>
</reference>
<dbReference type="PANTHER" id="PTHR33064">
    <property type="entry name" value="POL PROTEIN"/>
    <property type="match status" value="1"/>
</dbReference>
<proteinExistence type="predicted"/>
<evidence type="ECO:0000313" key="1">
    <source>
        <dbReference type="EMBL" id="OWZ18117.1"/>
    </source>
</evidence>
<dbReference type="Proteomes" id="UP000198211">
    <property type="component" value="Unassembled WGS sequence"/>
</dbReference>
<sequence length="233" mass="25988">MVFLGEGNALPPPTRGIVCDVEVGDAKPISMRMPTDSLSNLMGIGHCPVMKNNFTDVRLCFDYPDELPRSLIVELMSNFAASMWLMTLDKARGFWVIPMTARSQLISVFVCPLGPFQWKLMSFGLKAPLIYQQLLDNCLGLCPDTPKRETACGSGGARVSRNPMIRSPEDGGLLDHPDTVFHQNRVAPEPMGPVLSWSWYIDDISYGAPSWDDLCKTRNDLLYQLRYWNIAGG</sequence>
<dbReference type="InterPro" id="IPR051320">
    <property type="entry name" value="Viral_Replic_Matur_Polypro"/>
</dbReference>
<dbReference type="STRING" id="4795.A0A225WM85"/>
<dbReference type="SUPFAM" id="SSF56672">
    <property type="entry name" value="DNA/RNA polymerases"/>
    <property type="match status" value="1"/>
</dbReference>